<dbReference type="SUPFAM" id="SSF54160">
    <property type="entry name" value="Chromo domain-like"/>
    <property type="match status" value="1"/>
</dbReference>
<evidence type="ECO:0000259" key="3">
    <source>
        <dbReference type="PROSITE" id="PS50013"/>
    </source>
</evidence>
<dbReference type="PROSITE" id="PS00598">
    <property type="entry name" value="CHROMO_1"/>
    <property type="match status" value="1"/>
</dbReference>
<dbReference type="OrthoDB" id="2447764at2759"/>
<evidence type="ECO:0000256" key="1">
    <source>
        <dbReference type="ARBA" id="ARBA00004123"/>
    </source>
</evidence>
<dbReference type="HOGENOM" id="CLU_189342_0_0_1"/>
<protein>
    <recommendedName>
        <fullName evidence="3">Chromo domain-containing protein</fullName>
    </recommendedName>
</protein>
<dbReference type="GO" id="GO:0005634">
    <property type="term" value="C:nucleus"/>
    <property type="evidence" value="ECO:0007669"/>
    <property type="project" value="UniProtKB-SubCell"/>
</dbReference>
<feature type="non-terminal residue" evidence="4">
    <location>
        <position position="1"/>
    </location>
</feature>
<dbReference type="Pfam" id="PF00385">
    <property type="entry name" value="Chromo"/>
    <property type="match status" value="1"/>
</dbReference>
<keyword evidence="5" id="KW-1185">Reference proteome</keyword>
<keyword evidence="2" id="KW-0539">Nucleus</keyword>
<evidence type="ECO:0000256" key="2">
    <source>
        <dbReference type="ARBA" id="ARBA00023242"/>
    </source>
</evidence>
<reference evidence="5" key="2">
    <citation type="submission" date="2015-01" db="EMBL/GenBank/DDBJ databases">
        <title>Evolutionary Origins and Diversification of the Mycorrhizal Mutualists.</title>
        <authorList>
            <consortium name="DOE Joint Genome Institute"/>
            <consortium name="Mycorrhizal Genomics Consortium"/>
            <person name="Kohler A."/>
            <person name="Kuo A."/>
            <person name="Nagy L.G."/>
            <person name="Floudas D."/>
            <person name="Copeland A."/>
            <person name="Barry K.W."/>
            <person name="Cichocki N."/>
            <person name="Veneault-Fourrey C."/>
            <person name="LaButti K."/>
            <person name="Lindquist E.A."/>
            <person name="Lipzen A."/>
            <person name="Lundell T."/>
            <person name="Morin E."/>
            <person name="Murat C."/>
            <person name="Riley R."/>
            <person name="Ohm R."/>
            <person name="Sun H."/>
            <person name="Tunlid A."/>
            <person name="Henrissat B."/>
            <person name="Grigoriev I.V."/>
            <person name="Hibbett D.S."/>
            <person name="Martin F."/>
        </authorList>
    </citation>
    <scope>NUCLEOTIDE SEQUENCE [LARGE SCALE GENOMIC DNA]</scope>
    <source>
        <strain evidence="5">441</strain>
    </source>
</reference>
<dbReference type="InterPro" id="IPR051219">
    <property type="entry name" value="Heterochromatin_chromo-domain"/>
</dbReference>
<sequence length="60" mass="7174">RLRLPDTWRVHPVEWEVESILNHKNTGRGRQAHRTYLVKWKGFTHADNSWEPESSLKDHA</sequence>
<proteinExistence type="predicted"/>
<dbReference type="CDD" id="cd00024">
    <property type="entry name" value="CD_CSD"/>
    <property type="match status" value="1"/>
</dbReference>
<dbReference type="EMBL" id="KN834540">
    <property type="protein sequence ID" value="KIK10602.1"/>
    <property type="molecule type" value="Genomic_DNA"/>
</dbReference>
<dbReference type="Proteomes" id="UP000054018">
    <property type="component" value="Unassembled WGS sequence"/>
</dbReference>
<feature type="non-terminal residue" evidence="4">
    <location>
        <position position="60"/>
    </location>
</feature>
<organism evidence="4 5">
    <name type="scientific">Pisolithus microcarpus 441</name>
    <dbReference type="NCBI Taxonomy" id="765257"/>
    <lineage>
        <taxon>Eukaryota</taxon>
        <taxon>Fungi</taxon>
        <taxon>Dikarya</taxon>
        <taxon>Basidiomycota</taxon>
        <taxon>Agaricomycotina</taxon>
        <taxon>Agaricomycetes</taxon>
        <taxon>Agaricomycetidae</taxon>
        <taxon>Boletales</taxon>
        <taxon>Sclerodermatineae</taxon>
        <taxon>Pisolithaceae</taxon>
        <taxon>Pisolithus</taxon>
    </lineage>
</organism>
<comment type="subcellular location">
    <subcellularLocation>
        <location evidence="1">Nucleus</location>
    </subcellularLocation>
</comment>
<dbReference type="SMART" id="SM00298">
    <property type="entry name" value="CHROMO"/>
    <property type="match status" value="1"/>
</dbReference>
<name>A0A0C9YJR3_9AGAM</name>
<dbReference type="InterPro" id="IPR000953">
    <property type="entry name" value="Chromo/chromo_shadow_dom"/>
</dbReference>
<dbReference type="Gene3D" id="2.40.50.40">
    <property type="match status" value="1"/>
</dbReference>
<gene>
    <name evidence="4" type="ORF">PISMIDRAFT_63831</name>
</gene>
<reference evidence="4 5" key="1">
    <citation type="submission" date="2014-04" db="EMBL/GenBank/DDBJ databases">
        <authorList>
            <consortium name="DOE Joint Genome Institute"/>
            <person name="Kuo A."/>
            <person name="Kohler A."/>
            <person name="Costa M.D."/>
            <person name="Nagy L.G."/>
            <person name="Floudas D."/>
            <person name="Copeland A."/>
            <person name="Barry K.W."/>
            <person name="Cichocki N."/>
            <person name="Veneault-Fourrey C."/>
            <person name="LaButti K."/>
            <person name="Lindquist E.A."/>
            <person name="Lipzen A."/>
            <person name="Lundell T."/>
            <person name="Morin E."/>
            <person name="Murat C."/>
            <person name="Sun H."/>
            <person name="Tunlid A."/>
            <person name="Henrissat B."/>
            <person name="Grigoriev I.V."/>
            <person name="Hibbett D.S."/>
            <person name="Martin F."/>
            <person name="Nordberg H.P."/>
            <person name="Cantor M.N."/>
            <person name="Hua S.X."/>
        </authorList>
    </citation>
    <scope>NUCLEOTIDE SEQUENCE [LARGE SCALE GENOMIC DNA]</scope>
    <source>
        <strain evidence="4 5">441</strain>
    </source>
</reference>
<dbReference type="InterPro" id="IPR016197">
    <property type="entry name" value="Chromo-like_dom_sf"/>
</dbReference>
<dbReference type="AlphaFoldDB" id="A0A0C9YJR3"/>
<evidence type="ECO:0000313" key="5">
    <source>
        <dbReference type="Proteomes" id="UP000054018"/>
    </source>
</evidence>
<dbReference type="GO" id="GO:0006338">
    <property type="term" value="P:chromatin remodeling"/>
    <property type="evidence" value="ECO:0007669"/>
    <property type="project" value="UniProtKB-ARBA"/>
</dbReference>
<dbReference type="InterPro" id="IPR023780">
    <property type="entry name" value="Chromo_domain"/>
</dbReference>
<accession>A0A0C9YJR3</accession>
<evidence type="ECO:0000313" key="4">
    <source>
        <dbReference type="EMBL" id="KIK10602.1"/>
    </source>
</evidence>
<dbReference type="PROSITE" id="PS50013">
    <property type="entry name" value="CHROMO_2"/>
    <property type="match status" value="1"/>
</dbReference>
<feature type="domain" description="Chromo" evidence="3">
    <location>
        <begin position="15"/>
        <end position="60"/>
    </location>
</feature>
<dbReference type="STRING" id="765257.A0A0C9YJR3"/>
<dbReference type="InterPro" id="IPR023779">
    <property type="entry name" value="Chromodomain_CS"/>
</dbReference>
<dbReference type="PANTHER" id="PTHR22812">
    <property type="entry name" value="CHROMOBOX PROTEIN"/>
    <property type="match status" value="1"/>
</dbReference>